<dbReference type="Proteomes" id="UP000708208">
    <property type="component" value="Unassembled WGS sequence"/>
</dbReference>
<evidence type="ECO:0000313" key="2">
    <source>
        <dbReference type="EMBL" id="CAG7785982.1"/>
    </source>
</evidence>
<feature type="region of interest" description="Disordered" evidence="1">
    <location>
        <begin position="94"/>
        <end position="117"/>
    </location>
</feature>
<organism evidence="2 3">
    <name type="scientific">Allacma fusca</name>
    <dbReference type="NCBI Taxonomy" id="39272"/>
    <lineage>
        <taxon>Eukaryota</taxon>
        <taxon>Metazoa</taxon>
        <taxon>Ecdysozoa</taxon>
        <taxon>Arthropoda</taxon>
        <taxon>Hexapoda</taxon>
        <taxon>Collembola</taxon>
        <taxon>Symphypleona</taxon>
        <taxon>Sminthuridae</taxon>
        <taxon>Allacma</taxon>
    </lineage>
</organism>
<reference evidence="2" key="1">
    <citation type="submission" date="2021-06" db="EMBL/GenBank/DDBJ databases">
        <authorList>
            <person name="Hodson N. C."/>
            <person name="Mongue J. A."/>
            <person name="Jaron S. K."/>
        </authorList>
    </citation>
    <scope>NUCLEOTIDE SEQUENCE</scope>
</reference>
<comment type="caution">
    <text evidence="2">The sequence shown here is derived from an EMBL/GenBank/DDBJ whole genome shotgun (WGS) entry which is preliminary data.</text>
</comment>
<accession>A0A8J2P9D6</accession>
<dbReference type="EMBL" id="CAJVCH010308311">
    <property type="protein sequence ID" value="CAG7785982.1"/>
    <property type="molecule type" value="Genomic_DNA"/>
</dbReference>
<evidence type="ECO:0000313" key="3">
    <source>
        <dbReference type="Proteomes" id="UP000708208"/>
    </source>
</evidence>
<name>A0A8J2P9D6_9HEXA</name>
<keyword evidence="3" id="KW-1185">Reference proteome</keyword>
<proteinExistence type="predicted"/>
<evidence type="ECO:0000256" key="1">
    <source>
        <dbReference type="SAM" id="MobiDB-lite"/>
    </source>
</evidence>
<protein>
    <submittedName>
        <fullName evidence="2">Uncharacterized protein</fullName>
    </submittedName>
</protein>
<gene>
    <name evidence="2" type="ORF">AFUS01_LOCUS24571</name>
</gene>
<dbReference type="AlphaFoldDB" id="A0A8J2P9D6"/>
<sequence>METTQYEMILRCSLVSSVLSERLIWGGKKNCVMSFQFGSRSYGGNNSCPQPQASMGGYGQNYGYGNQMQMNPMSFGGGNNYGGNYGGGQQMQMMGQQQQQQHDGSPRVSVLSPGQQPDPGMKVIKLNWGDLLGSGGPSGMHPLKVAMVGPNGDLNTAGQGLKVTFNGEVPQGMPCHVMNINPYANIMGQGPGGR</sequence>